<dbReference type="EMBL" id="DYXD01000046">
    <property type="protein sequence ID" value="HJF06993.1"/>
    <property type="molecule type" value="Genomic_DNA"/>
</dbReference>
<name>A0A921FBH3_9BACT</name>
<evidence type="ECO:0000256" key="1">
    <source>
        <dbReference type="SAM" id="Coils"/>
    </source>
</evidence>
<evidence type="ECO:0000313" key="2">
    <source>
        <dbReference type="EMBL" id="HJF06993.1"/>
    </source>
</evidence>
<keyword evidence="1" id="KW-0175">Coiled coil</keyword>
<accession>A0A921FBH3</accession>
<gene>
    <name evidence="2" type="ORF">K8U81_02205</name>
</gene>
<reference evidence="2" key="2">
    <citation type="submission" date="2021-09" db="EMBL/GenBank/DDBJ databases">
        <authorList>
            <person name="Gilroy R."/>
        </authorList>
    </citation>
    <scope>NUCLEOTIDE SEQUENCE</scope>
    <source>
        <strain evidence="2">CHK165-8395</strain>
    </source>
</reference>
<dbReference type="Proteomes" id="UP000718012">
    <property type="component" value="Unassembled WGS sequence"/>
</dbReference>
<proteinExistence type="predicted"/>
<sequence length="94" mass="11398">MTLYDTKMMSLLNKLKEYDNQIIMLEKELKALIDQYSDGVTLKQQITLYQLMRSDLNYKNNKKIIESKLTLLRAERDKYYTDEMVNIQRMMDYI</sequence>
<feature type="coiled-coil region" evidence="1">
    <location>
        <begin position="8"/>
        <end position="35"/>
    </location>
</feature>
<protein>
    <submittedName>
        <fullName evidence="2">Uncharacterized protein</fullName>
    </submittedName>
</protein>
<comment type="caution">
    <text evidence="2">The sequence shown here is derived from an EMBL/GenBank/DDBJ whole genome shotgun (WGS) entry which is preliminary data.</text>
</comment>
<organism evidence="2 3">
    <name type="scientific">Phocaeicola coprocola</name>
    <dbReference type="NCBI Taxonomy" id="310298"/>
    <lineage>
        <taxon>Bacteria</taxon>
        <taxon>Pseudomonadati</taxon>
        <taxon>Bacteroidota</taxon>
        <taxon>Bacteroidia</taxon>
        <taxon>Bacteroidales</taxon>
        <taxon>Bacteroidaceae</taxon>
        <taxon>Phocaeicola</taxon>
    </lineage>
</organism>
<dbReference type="AlphaFoldDB" id="A0A921FBH3"/>
<reference evidence="2" key="1">
    <citation type="journal article" date="2021" name="PeerJ">
        <title>Extensive microbial diversity within the chicken gut microbiome revealed by metagenomics and culture.</title>
        <authorList>
            <person name="Gilroy R."/>
            <person name="Ravi A."/>
            <person name="Getino M."/>
            <person name="Pursley I."/>
            <person name="Horton D.L."/>
            <person name="Alikhan N.F."/>
            <person name="Baker D."/>
            <person name="Gharbi K."/>
            <person name="Hall N."/>
            <person name="Watson M."/>
            <person name="Adriaenssens E.M."/>
            <person name="Foster-Nyarko E."/>
            <person name="Jarju S."/>
            <person name="Secka A."/>
            <person name="Antonio M."/>
            <person name="Oren A."/>
            <person name="Chaudhuri R.R."/>
            <person name="La Ragione R."/>
            <person name="Hildebrand F."/>
            <person name="Pallen M.J."/>
        </authorList>
    </citation>
    <scope>NUCLEOTIDE SEQUENCE</scope>
    <source>
        <strain evidence="2">CHK165-8395</strain>
    </source>
</reference>
<evidence type="ECO:0000313" key="3">
    <source>
        <dbReference type="Proteomes" id="UP000718012"/>
    </source>
</evidence>